<gene>
    <name evidence="1" type="ORF">APZ42_000577</name>
</gene>
<accession>A0A164JJ12</accession>
<evidence type="ECO:0000313" key="2">
    <source>
        <dbReference type="Proteomes" id="UP000076858"/>
    </source>
</evidence>
<name>A0A164JJ12_9CRUS</name>
<dbReference type="AlphaFoldDB" id="A0A164JJ12"/>
<dbReference type="Proteomes" id="UP000076858">
    <property type="component" value="Unassembled WGS sequence"/>
</dbReference>
<sequence>MGKLSGSNASSSPASLLVSISSVANNSSSSAKSSFTMPDSSASTRCRFLWYEEKYSPLFLVRPLFFGAVGRWRAAHG</sequence>
<protein>
    <submittedName>
        <fullName evidence="1">Uncharacterized protein</fullName>
    </submittedName>
</protein>
<evidence type="ECO:0000313" key="1">
    <source>
        <dbReference type="EMBL" id="KZS02399.1"/>
    </source>
</evidence>
<comment type="caution">
    <text evidence="1">The sequence shown here is derived from an EMBL/GenBank/DDBJ whole genome shotgun (WGS) entry which is preliminary data.</text>
</comment>
<dbReference type="EMBL" id="LRGB01004492">
    <property type="protein sequence ID" value="KZS02399.1"/>
    <property type="molecule type" value="Genomic_DNA"/>
</dbReference>
<keyword evidence="2" id="KW-1185">Reference proteome</keyword>
<proteinExistence type="predicted"/>
<reference evidence="1 2" key="1">
    <citation type="submission" date="2016-03" db="EMBL/GenBank/DDBJ databases">
        <title>EvidentialGene: Evidence-directed Construction of Genes on Genomes.</title>
        <authorList>
            <person name="Gilbert D.G."/>
            <person name="Choi J.-H."/>
            <person name="Mockaitis K."/>
            <person name="Colbourne J."/>
            <person name="Pfrender M."/>
        </authorList>
    </citation>
    <scope>NUCLEOTIDE SEQUENCE [LARGE SCALE GENOMIC DNA]</scope>
    <source>
        <strain evidence="1 2">Xinb3</strain>
        <tissue evidence="1">Complete organism</tissue>
    </source>
</reference>
<organism evidence="1 2">
    <name type="scientific">Daphnia magna</name>
    <dbReference type="NCBI Taxonomy" id="35525"/>
    <lineage>
        <taxon>Eukaryota</taxon>
        <taxon>Metazoa</taxon>
        <taxon>Ecdysozoa</taxon>
        <taxon>Arthropoda</taxon>
        <taxon>Crustacea</taxon>
        <taxon>Branchiopoda</taxon>
        <taxon>Diplostraca</taxon>
        <taxon>Cladocera</taxon>
        <taxon>Anomopoda</taxon>
        <taxon>Daphniidae</taxon>
        <taxon>Daphnia</taxon>
    </lineage>
</organism>